<evidence type="ECO:0000313" key="2">
    <source>
        <dbReference type="EMBL" id="GAA2407364.1"/>
    </source>
</evidence>
<dbReference type="RefSeq" id="WP_344632387.1">
    <property type="nucleotide sequence ID" value="NZ_BAAATJ010000019.1"/>
</dbReference>
<dbReference type="Proteomes" id="UP001500058">
    <property type="component" value="Unassembled WGS sequence"/>
</dbReference>
<accession>A0ABP5VMY8</accession>
<evidence type="ECO:0000259" key="1">
    <source>
        <dbReference type="SMART" id="SM00994"/>
    </source>
</evidence>
<organism evidence="2 3">
    <name type="scientific">Streptomyces glaucosporus</name>
    <dbReference type="NCBI Taxonomy" id="284044"/>
    <lineage>
        <taxon>Bacteria</taxon>
        <taxon>Bacillati</taxon>
        <taxon>Actinomycetota</taxon>
        <taxon>Actinomycetes</taxon>
        <taxon>Kitasatosporales</taxon>
        <taxon>Streptomycetaceae</taxon>
        <taxon>Streptomyces</taxon>
    </lineage>
</organism>
<protein>
    <recommendedName>
        <fullName evidence="1">ATP-dependent Clp protease ATP-binding subunit ClpX zinc ribbon domain-containing protein</fullName>
    </recommendedName>
</protein>
<dbReference type="InterPro" id="IPR010603">
    <property type="entry name" value="Znf_CppX_C4"/>
</dbReference>
<dbReference type="EMBL" id="BAAATJ010000019">
    <property type="protein sequence ID" value="GAA2407364.1"/>
    <property type="molecule type" value="Genomic_DNA"/>
</dbReference>
<comment type="caution">
    <text evidence="2">The sequence shown here is derived from an EMBL/GenBank/DDBJ whole genome shotgun (WGS) entry which is preliminary data.</text>
</comment>
<keyword evidence="3" id="KW-1185">Reference proteome</keyword>
<proteinExistence type="predicted"/>
<name>A0ABP5VMY8_9ACTN</name>
<gene>
    <name evidence="2" type="ORF">GCM10010420_39330</name>
</gene>
<reference evidence="3" key="1">
    <citation type="journal article" date="2019" name="Int. J. Syst. Evol. Microbiol.">
        <title>The Global Catalogue of Microorganisms (GCM) 10K type strain sequencing project: providing services to taxonomists for standard genome sequencing and annotation.</title>
        <authorList>
            <consortium name="The Broad Institute Genomics Platform"/>
            <consortium name="The Broad Institute Genome Sequencing Center for Infectious Disease"/>
            <person name="Wu L."/>
            <person name="Ma J."/>
        </authorList>
    </citation>
    <scope>NUCLEOTIDE SEQUENCE [LARGE SCALE GENOMIC DNA]</scope>
    <source>
        <strain evidence="3">JCM 6921</strain>
    </source>
</reference>
<evidence type="ECO:0000313" key="3">
    <source>
        <dbReference type="Proteomes" id="UP001500058"/>
    </source>
</evidence>
<dbReference type="SMART" id="SM00994">
    <property type="entry name" value="zf-C4_ClpX"/>
    <property type="match status" value="1"/>
</dbReference>
<sequence length="118" mass="13098">MPTTEPSLIARRVWPGTLRARCCVCGEPRNLTRTVLEGPYAHVCPRCLDAALRLVAEPVPSTINRCSGRHDHNDDRRFNVVAVWPLGGFLNSSEPTIRACPRHLTEALDTLAERRATA</sequence>
<feature type="domain" description="ATP-dependent Clp protease ATP-binding subunit ClpX zinc ribbon" evidence="1">
    <location>
        <begin position="19"/>
        <end position="58"/>
    </location>
</feature>